<dbReference type="RefSeq" id="YP_002995739.1">
    <property type="nucleotide sequence ID" value="NC_012887.1"/>
</dbReference>
<dbReference type="EC" id="7.1.1.2" evidence="9"/>
<dbReference type="CTD" id="4537"/>
<keyword evidence="7 9" id="KW-0472">Membrane</keyword>
<dbReference type="AlphaFoldDB" id="C6GCS1"/>
<geneLocation type="mitochondrion" evidence="10"/>
<evidence type="ECO:0000313" key="10">
    <source>
        <dbReference type="EMBL" id="ACO40310.1"/>
    </source>
</evidence>
<keyword evidence="6 9" id="KW-1133">Transmembrane helix</keyword>
<dbReference type="InterPro" id="IPR038430">
    <property type="entry name" value="NDAH_ubi_oxred_su3_sf"/>
</dbReference>
<accession>C6GCS1</accession>
<dbReference type="GO" id="GO:0031966">
    <property type="term" value="C:mitochondrial membrane"/>
    <property type="evidence" value="ECO:0007669"/>
    <property type="project" value="UniProtKB-SubCell"/>
</dbReference>
<evidence type="ECO:0000256" key="7">
    <source>
        <dbReference type="ARBA" id="ARBA00023136"/>
    </source>
</evidence>
<feature type="transmembrane region" description="Helical" evidence="9">
    <location>
        <begin position="84"/>
        <end position="103"/>
    </location>
</feature>
<keyword evidence="9" id="KW-1278">Translocase</keyword>
<keyword evidence="9 10" id="KW-0496">Mitochondrion</keyword>
<dbReference type="EMBL" id="FJ839918">
    <property type="protein sequence ID" value="ACO40310.1"/>
    <property type="molecule type" value="Genomic_DNA"/>
</dbReference>
<dbReference type="Pfam" id="PF00507">
    <property type="entry name" value="Oxidored_q4"/>
    <property type="match status" value="1"/>
</dbReference>
<evidence type="ECO:0000256" key="9">
    <source>
        <dbReference type="RuleBase" id="RU003640"/>
    </source>
</evidence>
<name>C6GCS1_CLALP</name>
<comment type="similarity">
    <text evidence="2 9">Belongs to the complex I subunit 3 family.</text>
</comment>
<evidence type="ECO:0000256" key="5">
    <source>
        <dbReference type="ARBA" id="ARBA00022692"/>
    </source>
</evidence>
<dbReference type="GeneID" id="8097086"/>
<keyword evidence="9" id="KW-0520">NAD</keyword>
<feature type="transmembrane region" description="Helical" evidence="9">
    <location>
        <begin position="56"/>
        <end position="78"/>
    </location>
</feature>
<evidence type="ECO:0000256" key="1">
    <source>
        <dbReference type="ARBA" id="ARBA00004370"/>
    </source>
</evidence>
<feature type="transmembrane region" description="Helical" evidence="9">
    <location>
        <begin position="6"/>
        <end position="23"/>
    </location>
</feature>
<gene>
    <name evidence="10" type="primary">ND3</name>
</gene>
<dbReference type="GO" id="GO:0008137">
    <property type="term" value="F:NADH dehydrogenase (ubiquinone) activity"/>
    <property type="evidence" value="ECO:0007669"/>
    <property type="project" value="UniProtKB-UniRule"/>
</dbReference>
<sequence>MFTFFFWILFFLFFLSILGFLYYKGESSTYFFVKKDTYECGFGELFYSHSFYTMQFFLIALSFMLFDLEIIFVLPFIISEFFSFFSYFFVVSFLLVLMLGLFFEFKTGKVMWSS</sequence>
<protein>
    <recommendedName>
        <fullName evidence="3 9">NADH-ubiquinone oxidoreductase chain 3</fullName>
        <ecNumber evidence="9">7.1.1.2</ecNumber>
    </recommendedName>
</protein>
<dbReference type="Gene3D" id="1.20.58.1610">
    <property type="entry name" value="NADH:ubiquinone/plastoquinone oxidoreductase, chain 3"/>
    <property type="match status" value="1"/>
</dbReference>
<proteinExistence type="inferred from homology"/>
<dbReference type="InterPro" id="IPR000440">
    <property type="entry name" value="NADH_UbQ/plastoQ_OxRdtase_su3"/>
</dbReference>
<comment type="function">
    <text evidence="9">Core subunit of the mitochondrial membrane respiratory chain NADH dehydrogenase (Complex I) which catalyzes electron transfer from NADH through the respiratory chain, using ubiquinone as an electron acceptor. Essential for the catalytic activity of complex I.</text>
</comment>
<keyword evidence="9" id="KW-0830">Ubiquinone</keyword>
<comment type="catalytic activity">
    <reaction evidence="8 9">
        <text>a ubiquinone + NADH + 5 H(+)(in) = a ubiquinol + NAD(+) + 4 H(+)(out)</text>
        <dbReference type="Rhea" id="RHEA:29091"/>
        <dbReference type="Rhea" id="RHEA-COMP:9565"/>
        <dbReference type="Rhea" id="RHEA-COMP:9566"/>
        <dbReference type="ChEBI" id="CHEBI:15378"/>
        <dbReference type="ChEBI" id="CHEBI:16389"/>
        <dbReference type="ChEBI" id="CHEBI:17976"/>
        <dbReference type="ChEBI" id="CHEBI:57540"/>
        <dbReference type="ChEBI" id="CHEBI:57945"/>
        <dbReference type="EC" id="7.1.1.2"/>
    </reaction>
</comment>
<evidence type="ECO:0000256" key="2">
    <source>
        <dbReference type="ARBA" id="ARBA00008472"/>
    </source>
</evidence>
<evidence type="ECO:0000256" key="8">
    <source>
        <dbReference type="ARBA" id="ARBA00049551"/>
    </source>
</evidence>
<keyword evidence="9" id="KW-0249">Electron transport</keyword>
<evidence type="ECO:0000256" key="6">
    <source>
        <dbReference type="ARBA" id="ARBA00022989"/>
    </source>
</evidence>
<keyword evidence="5 9" id="KW-0812">Transmembrane</keyword>
<keyword evidence="4 9" id="KW-0813">Transport</keyword>
<keyword evidence="9" id="KW-0679">Respiratory chain</keyword>
<reference evidence="10" key="1">
    <citation type="journal article" date="2010" name="Mol. Phylogenet. Evol.">
        <title>Erosion of phylogenetic signal in tunicate mitochondrial genomes on different levels of analysis.</title>
        <authorList>
            <person name="Stach T."/>
            <person name="Braband A."/>
            <person name="Podsiadlowski L."/>
        </authorList>
    </citation>
    <scope>NUCLEOTIDE SEQUENCE</scope>
</reference>
<evidence type="ECO:0000256" key="4">
    <source>
        <dbReference type="ARBA" id="ARBA00022448"/>
    </source>
</evidence>
<comment type="subcellular location">
    <subcellularLocation>
        <location evidence="1">Membrane</location>
    </subcellularLocation>
    <subcellularLocation>
        <location evidence="9">Mitochondrion membrane</location>
        <topology evidence="9">Multi-pass membrane protein</topology>
    </subcellularLocation>
</comment>
<organism evidence="10">
    <name type="scientific">Clavelina lepadiformis</name>
    <name type="common">Light-bulb sea squirt</name>
    <name type="synonym">Ascidia lepadiformis</name>
    <dbReference type="NCBI Taxonomy" id="159417"/>
    <lineage>
        <taxon>Eukaryota</taxon>
        <taxon>Metazoa</taxon>
        <taxon>Chordata</taxon>
        <taxon>Tunicata</taxon>
        <taxon>Ascidiacea</taxon>
        <taxon>Aplousobranchia</taxon>
        <taxon>Clavelinidae</taxon>
        <taxon>Clavelina</taxon>
    </lineage>
</organism>
<evidence type="ECO:0000256" key="3">
    <source>
        <dbReference type="ARBA" id="ARBA00021007"/>
    </source>
</evidence>